<dbReference type="Gene3D" id="3.90.1150.10">
    <property type="entry name" value="Aspartate Aminotransferase, domain 1"/>
    <property type="match status" value="1"/>
</dbReference>
<feature type="domain" description="Serine hydroxymethyltransferase-like" evidence="5">
    <location>
        <begin position="22"/>
        <end position="406"/>
    </location>
</feature>
<comment type="caution">
    <text evidence="3">Lacks conserved residue(s) required for the propagation of feature annotation.</text>
</comment>
<keyword evidence="2 3" id="KW-0663">Pyridoxal phosphate</keyword>
<keyword evidence="3" id="KW-0554">One-carbon metabolism</keyword>
<dbReference type="OrthoDB" id="3514085at2"/>
<evidence type="ECO:0000313" key="6">
    <source>
        <dbReference type="EMBL" id="KZN44413.1"/>
    </source>
</evidence>
<dbReference type="EC" id="2.1.2.1" evidence="3"/>
<reference evidence="6 7" key="1">
    <citation type="submission" date="2013-07" db="EMBL/GenBank/DDBJ databases">
        <title>Comparative Genomic and Metabolomic Analysis of Twelve Strains of Pseudoalteromonas luteoviolacea.</title>
        <authorList>
            <person name="Vynne N.G."/>
            <person name="Mansson M."/>
            <person name="Gram L."/>
        </authorList>
    </citation>
    <scope>NUCLEOTIDE SEQUENCE [LARGE SCALE GENOMIC DNA]</scope>
    <source>
        <strain evidence="6 7">H33</strain>
    </source>
</reference>
<comment type="similarity">
    <text evidence="3">Belongs to the SHMT family.</text>
</comment>
<evidence type="ECO:0000256" key="2">
    <source>
        <dbReference type="ARBA" id="ARBA00022898"/>
    </source>
</evidence>
<dbReference type="RefSeq" id="WP_063364292.1">
    <property type="nucleotide sequence ID" value="NZ_AUXZ01000141.1"/>
</dbReference>
<feature type="binding site" evidence="3">
    <location>
        <position position="135"/>
    </location>
    <ligand>
        <name>(6S)-5,6,7,8-tetrahydrofolate</name>
        <dbReference type="ChEBI" id="CHEBI:57453"/>
    </ligand>
</feature>
<comment type="caution">
    <text evidence="6">The sequence shown here is derived from an EMBL/GenBank/DDBJ whole genome shotgun (WGS) entry which is preliminary data.</text>
</comment>
<protein>
    <recommendedName>
        <fullName evidence="3">Serine hydroxymethyltransferase</fullName>
        <shortName evidence="3">SHMT</shortName>
        <shortName evidence="3">Serine methylase</shortName>
        <ecNumber evidence="3">2.1.2.1</ecNumber>
    </recommendedName>
</protein>
<name>A0A162A5D6_9GAMM</name>
<dbReference type="HAMAP" id="MF_00051">
    <property type="entry name" value="SHMT"/>
    <property type="match status" value="1"/>
</dbReference>
<accession>A0A162A5D6</accession>
<comment type="function">
    <text evidence="3">Catalyzes the reversible interconversion of serine and glycine with tetrahydrofolate (THF) serving as the one-carbon carrier. This reaction serves as the major source of one-carbon groups required for the biosynthesis of purines, thymidylate, methionine, and other important biomolecules. Also exhibits THF-independent aldolase activity toward beta-hydroxyamino acids, producing glycine and aldehydes, via a retro-aldol mechanism.</text>
</comment>
<dbReference type="CDD" id="cd00378">
    <property type="entry name" value="SHMT"/>
    <property type="match status" value="1"/>
</dbReference>
<dbReference type="Gene3D" id="3.40.640.10">
    <property type="entry name" value="Type I PLP-dependent aspartate aminotransferase-like (Major domain)"/>
    <property type="match status" value="1"/>
</dbReference>
<dbReference type="SUPFAM" id="SSF53383">
    <property type="entry name" value="PLP-dependent transferases"/>
    <property type="match status" value="1"/>
</dbReference>
<dbReference type="EMBL" id="AUXZ01000141">
    <property type="protein sequence ID" value="KZN44413.1"/>
    <property type="molecule type" value="Genomic_DNA"/>
</dbReference>
<dbReference type="InterPro" id="IPR015424">
    <property type="entry name" value="PyrdxlP-dep_Trfase"/>
</dbReference>
<keyword evidence="6" id="KW-0489">Methyltransferase</keyword>
<dbReference type="Proteomes" id="UP000076503">
    <property type="component" value="Unassembled WGS sequence"/>
</dbReference>
<dbReference type="PIRSF" id="PIRSF000412">
    <property type="entry name" value="SHMT"/>
    <property type="match status" value="1"/>
</dbReference>
<evidence type="ECO:0000256" key="1">
    <source>
        <dbReference type="ARBA" id="ARBA00001933"/>
    </source>
</evidence>
<dbReference type="GO" id="GO:0008168">
    <property type="term" value="F:methyltransferase activity"/>
    <property type="evidence" value="ECO:0007669"/>
    <property type="project" value="UniProtKB-KW"/>
</dbReference>
<comment type="subcellular location">
    <subcellularLocation>
        <location evidence="3">Cytoplasm</location>
    </subcellularLocation>
</comment>
<dbReference type="InterPro" id="IPR015421">
    <property type="entry name" value="PyrdxlP-dep_Trfase_major"/>
</dbReference>
<keyword evidence="3 6" id="KW-0808">Transferase</keyword>
<dbReference type="PANTHER" id="PTHR11680:SF35">
    <property type="entry name" value="SERINE HYDROXYMETHYLTRANSFERASE 1"/>
    <property type="match status" value="1"/>
</dbReference>
<evidence type="ECO:0000259" key="5">
    <source>
        <dbReference type="Pfam" id="PF00464"/>
    </source>
</evidence>
<dbReference type="PATRIC" id="fig|1365251.3.peg.5211"/>
<sequence>MNFDRQLISGQQGLLEKGILELSRQDAELARLLDDEVVRQHNTLSLVASCCTVDPRTLAASASALVNVTAEGGPGKRYHAGCLNVDKVESLAIERAKSLFGAQYANVQSHSASNANYQVFSALLKPGDTFLGMSLDHGGHLTHGSPVTVSGTFYKAIGYGTTEEGLIDYEEVRRLAHEHHPKLIVCGATAYSRVVDFARFREIADEVGAILMADISHIAGLVATGLHPSPVDHAHVTTTCTHKQLAGPRGGLILSGRDANDIVPGFNLPFSRILDRAVFPMMQGAPAVNIIAAKAAAFGYAQKPEFKQYISRIRHAADTIVDAFNAHGYEVIGGQTNNHTVLIKLRGELTGTIAEEALEECGITVNKNRIPGETRSSFVTSGLRIGTGALAQRHMDEIGCKKVVELVCRILDVVQILSEKEYRLNPELRDGFINEVQSVCRDYPILSYTQ</sequence>
<comment type="cofactor">
    <cofactor evidence="1 3 4">
        <name>pyridoxal 5'-phosphate</name>
        <dbReference type="ChEBI" id="CHEBI:597326"/>
    </cofactor>
</comment>
<dbReference type="AlphaFoldDB" id="A0A162A5D6"/>
<dbReference type="Pfam" id="PF00464">
    <property type="entry name" value="SHMT"/>
    <property type="match status" value="1"/>
</dbReference>
<dbReference type="InterPro" id="IPR039429">
    <property type="entry name" value="SHMT-like_dom"/>
</dbReference>
<comment type="subunit">
    <text evidence="3">Homodimer.</text>
</comment>
<gene>
    <name evidence="3" type="primary">glyA</name>
    <name evidence="6" type="ORF">N476_05440</name>
</gene>
<feature type="binding site" evidence="3">
    <location>
        <begin position="139"/>
        <end position="141"/>
    </location>
    <ligand>
        <name>(6S)-5,6,7,8-tetrahydrofolate</name>
        <dbReference type="ChEBI" id="CHEBI:57453"/>
    </ligand>
</feature>
<dbReference type="GO" id="GO:0035999">
    <property type="term" value="P:tetrahydrofolate interconversion"/>
    <property type="evidence" value="ECO:0007669"/>
    <property type="project" value="UniProtKB-UniRule"/>
</dbReference>
<dbReference type="InterPro" id="IPR049943">
    <property type="entry name" value="Ser_HO-MeTrfase-like"/>
</dbReference>
<dbReference type="GO" id="GO:0030170">
    <property type="term" value="F:pyridoxal phosphate binding"/>
    <property type="evidence" value="ECO:0007669"/>
    <property type="project" value="UniProtKB-UniRule"/>
</dbReference>
<feature type="binding site" evidence="3">
    <location>
        <begin position="376"/>
        <end position="378"/>
    </location>
    <ligand>
        <name>(6S)-5,6,7,8-tetrahydrofolate</name>
        <dbReference type="ChEBI" id="CHEBI:57453"/>
    </ligand>
</feature>
<dbReference type="InterPro" id="IPR015422">
    <property type="entry name" value="PyrdxlP-dep_Trfase_small"/>
</dbReference>
<dbReference type="GO" id="GO:0005829">
    <property type="term" value="C:cytosol"/>
    <property type="evidence" value="ECO:0007669"/>
    <property type="project" value="TreeGrafter"/>
</dbReference>
<evidence type="ECO:0000313" key="7">
    <source>
        <dbReference type="Proteomes" id="UP000076503"/>
    </source>
</evidence>
<comment type="pathway">
    <text evidence="3">Amino-acid biosynthesis; glycine biosynthesis; glycine from L-serine: step 1/1.</text>
</comment>
<dbReference type="GO" id="GO:0032259">
    <property type="term" value="P:methylation"/>
    <property type="evidence" value="ECO:0007669"/>
    <property type="project" value="UniProtKB-KW"/>
</dbReference>
<dbReference type="InterPro" id="IPR001085">
    <property type="entry name" value="Ser_HO-MeTrfase"/>
</dbReference>
<feature type="site" description="Plays an important role in substrate specificity" evidence="3">
    <location>
        <position position="242"/>
    </location>
</feature>
<comment type="catalytic activity">
    <reaction evidence="3">
        <text>(6R)-5,10-methylene-5,6,7,8-tetrahydrofolate + glycine + H2O = (6S)-5,6,7,8-tetrahydrofolate + L-serine</text>
        <dbReference type="Rhea" id="RHEA:15481"/>
        <dbReference type="ChEBI" id="CHEBI:15377"/>
        <dbReference type="ChEBI" id="CHEBI:15636"/>
        <dbReference type="ChEBI" id="CHEBI:33384"/>
        <dbReference type="ChEBI" id="CHEBI:57305"/>
        <dbReference type="ChEBI" id="CHEBI:57453"/>
        <dbReference type="EC" id="2.1.2.1"/>
    </reaction>
</comment>
<dbReference type="UniPathway" id="UPA00288">
    <property type="reaction ID" value="UER01023"/>
</dbReference>
<feature type="modified residue" description="N6-(pyridoxal phosphate)lysine" evidence="3 4">
    <location>
        <position position="243"/>
    </location>
</feature>
<evidence type="ECO:0000256" key="3">
    <source>
        <dbReference type="HAMAP-Rule" id="MF_00051"/>
    </source>
</evidence>
<proteinExistence type="inferred from homology"/>
<dbReference type="PANTHER" id="PTHR11680">
    <property type="entry name" value="SERINE HYDROXYMETHYLTRANSFERASE"/>
    <property type="match status" value="1"/>
</dbReference>
<keyword evidence="3" id="KW-0963">Cytoplasm</keyword>
<dbReference type="GO" id="GO:0004372">
    <property type="term" value="F:glycine hydroxymethyltransferase activity"/>
    <property type="evidence" value="ECO:0007669"/>
    <property type="project" value="UniProtKB-UniRule"/>
</dbReference>
<dbReference type="UniPathway" id="UPA00193"/>
<dbReference type="GO" id="GO:0019264">
    <property type="term" value="P:glycine biosynthetic process from serine"/>
    <property type="evidence" value="ECO:0007669"/>
    <property type="project" value="UniProtKB-UniRule"/>
</dbReference>
<keyword evidence="3" id="KW-0028">Amino-acid biosynthesis</keyword>
<evidence type="ECO:0000256" key="4">
    <source>
        <dbReference type="PIRSR" id="PIRSR000412-50"/>
    </source>
</evidence>
<comment type="pathway">
    <text evidence="3">One-carbon metabolism; tetrahydrofolate interconversion.</text>
</comment>
<organism evidence="6 7">
    <name type="scientific">Pseudoalteromonas luteoviolacea H33</name>
    <dbReference type="NCBI Taxonomy" id="1365251"/>
    <lineage>
        <taxon>Bacteria</taxon>
        <taxon>Pseudomonadati</taxon>
        <taxon>Pseudomonadota</taxon>
        <taxon>Gammaproteobacteria</taxon>
        <taxon>Alteromonadales</taxon>
        <taxon>Pseudoalteromonadaceae</taxon>
        <taxon>Pseudoalteromonas</taxon>
    </lineage>
</organism>
<dbReference type="NCBIfam" id="NF000586">
    <property type="entry name" value="PRK00011.1"/>
    <property type="match status" value="1"/>
</dbReference>